<feature type="domain" description="PTS EIIA type-2" evidence="6">
    <location>
        <begin position="414"/>
        <end position="547"/>
    </location>
</feature>
<feature type="domain" description="PRD" evidence="8">
    <location>
        <begin position="207"/>
        <end position="314"/>
    </location>
</feature>
<dbReference type="Gene3D" id="3.40.50.2300">
    <property type="match status" value="1"/>
</dbReference>
<evidence type="ECO:0000256" key="3">
    <source>
        <dbReference type="ARBA" id="ARBA00023015"/>
    </source>
</evidence>
<reference evidence="9 10" key="1">
    <citation type="submission" date="2017-05" db="EMBL/GenBank/DDBJ databases">
        <title>Vagococcus spp. assemblies.</title>
        <authorList>
            <person name="Gulvik C.A."/>
        </authorList>
    </citation>
    <scope>NUCLEOTIDE SEQUENCE [LARGE SCALE GENOMIC DNA]</scope>
    <source>
        <strain evidence="9 10">SS1714</strain>
    </source>
</reference>
<dbReference type="GO" id="GO:0009401">
    <property type="term" value="P:phosphoenolpyruvate-dependent sugar phosphotransferase system"/>
    <property type="evidence" value="ECO:0007669"/>
    <property type="project" value="InterPro"/>
</dbReference>
<proteinExistence type="predicted"/>
<keyword evidence="4" id="KW-0010">Activator</keyword>
<dbReference type="InterPro" id="IPR050661">
    <property type="entry name" value="BglG_antiterminators"/>
</dbReference>
<dbReference type="InterPro" id="IPR036095">
    <property type="entry name" value="PTS_EIIB-like_sf"/>
</dbReference>
<dbReference type="OrthoDB" id="3239954at2"/>
<dbReference type="RefSeq" id="WP_126796498.1">
    <property type="nucleotide sequence ID" value="NZ_CP060720.1"/>
</dbReference>
<dbReference type="PROSITE" id="PS51099">
    <property type="entry name" value="PTS_EIIB_TYPE_2"/>
    <property type="match status" value="1"/>
</dbReference>
<dbReference type="GO" id="GO:0006355">
    <property type="term" value="P:regulation of DNA-templated transcription"/>
    <property type="evidence" value="ECO:0007669"/>
    <property type="project" value="InterPro"/>
</dbReference>
<comment type="caution">
    <text evidence="9">The sequence shown here is derived from an EMBL/GenBank/DDBJ whole genome shotgun (WGS) entry which is preliminary data.</text>
</comment>
<dbReference type="InterPro" id="IPR036634">
    <property type="entry name" value="PRD_sf"/>
</dbReference>
<evidence type="ECO:0000256" key="5">
    <source>
        <dbReference type="ARBA" id="ARBA00023163"/>
    </source>
</evidence>
<dbReference type="Proteomes" id="UP000288028">
    <property type="component" value="Unassembled WGS sequence"/>
</dbReference>
<keyword evidence="5" id="KW-0804">Transcription</keyword>
<dbReference type="InterPro" id="IPR007737">
    <property type="entry name" value="Mga_HTH"/>
</dbReference>
<dbReference type="Gene3D" id="3.40.930.10">
    <property type="entry name" value="Mannitol-specific EII, Chain A"/>
    <property type="match status" value="1"/>
</dbReference>
<gene>
    <name evidence="9" type="ORF">CBF28_14670</name>
</gene>
<evidence type="ECO:0000256" key="4">
    <source>
        <dbReference type="ARBA" id="ARBA00023159"/>
    </source>
</evidence>
<dbReference type="SUPFAM" id="SSF52794">
    <property type="entry name" value="PTS system IIB component-like"/>
    <property type="match status" value="1"/>
</dbReference>
<evidence type="ECO:0000259" key="8">
    <source>
        <dbReference type="PROSITE" id="PS51372"/>
    </source>
</evidence>
<dbReference type="Pfam" id="PF05043">
    <property type="entry name" value="Mga"/>
    <property type="match status" value="1"/>
</dbReference>
<dbReference type="Pfam" id="PF00874">
    <property type="entry name" value="PRD"/>
    <property type="match status" value="1"/>
</dbReference>
<dbReference type="InterPro" id="IPR002178">
    <property type="entry name" value="PTS_EIIA_type-2_dom"/>
</dbReference>
<evidence type="ECO:0000259" key="7">
    <source>
        <dbReference type="PROSITE" id="PS51099"/>
    </source>
</evidence>
<accession>A0A430ANA8</accession>
<dbReference type="SUPFAM" id="SSF46785">
    <property type="entry name" value="Winged helix' DNA-binding domain"/>
    <property type="match status" value="1"/>
</dbReference>
<dbReference type="PROSITE" id="PS51372">
    <property type="entry name" value="PRD_2"/>
    <property type="match status" value="1"/>
</dbReference>
<dbReference type="AlphaFoldDB" id="A0A430ANA8"/>
<name>A0A430ANA8_9ENTE</name>
<dbReference type="CDD" id="cd05568">
    <property type="entry name" value="PTS_IIB_bgl_like"/>
    <property type="match status" value="1"/>
</dbReference>
<dbReference type="InterPro" id="IPR016152">
    <property type="entry name" value="PTrfase/Anion_transptr"/>
</dbReference>
<protein>
    <submittedName>
        <fullName evidence="9">Transcriptional antiterminator</fullName>
    </submittedName>
</protein>
<dbReference type="PANTHER" id="PTHR30185">
    <property type="entry name" value="CRYPTIC BETA-GLUCOSIDE BGL OPERON ANTITERMINATOR"/>
    <property type="match status" value="1"/>
</dbReference>
<dbReference type="PROSITE" id="PS51094">
    <property type="entry name" value="PTS_EIIA_TYPE_2"/>
    <property type="match status" value="1"/>
</dbReference>
<dbReference type="GO" id="GO:0008982">
    <property type="term" value="F:protein-N(PI)-phosphohistidine-sugar phosphotransferase activity"/>
    <property type="evidence" value="ECO:0007669"/>
    <property type="project" value="InterPro"/>
</dbReference>
<dbReference type="Pfam" id="PF02302">
    <property type="entry name" value="PTS_IIB"/>
    <property type="match status" value="1"/>
</dbReference>
<dbReference type="Gene3D" id="1.10.10.10">
    <property type="entry name" value="Winged helix-like DNA-binding domain superfamily/Winged helix DNA-binding domain"/>
    <property type="match status" value="1"/>
</dbReference>
<evidence type="ECO:0000256" key="1">
    <source>
        <dbReference type="ARBA" id="ARBA00022679"/>
    </source>
</evidence>
<dbReference type="Pfam" id="PF00359">
    <property type="entry name" value="PTS_EIIA_2"/>
    <property type="match status" value="1"/>
</dbReference>
<dbReference type="InterPro" id="IPR011608">
    <property type="entry name" value="PRD"/>
</dbReference>
<dbReference type="PANTHER" id="PTHR30185:SF18">
    <property type="entry name" value="TRANSCRIPTIONAL REGULATOR MTLR"/>
    <property type="match status" value="1"/>
</dbReference>
<keyword evidence="2" id="KW-0677">Repeat</keyword>
<keyword evidence="3" id="KW-0805">Transcription regulation</keyword>
<keyword evidence="10" id="KW-1185">Reference proteome</keyword>
<organism evidence="9 10">
    <name type="scientific">Vagococcus carniphilus</name>
    <dbReference type="NCBI Taxonomy" id="218144"/>
    <lineage>
        <taxon>Bacteria</taxon>
        <taxon>Bacillati</taxon>
        <taxon>Bacillota</taxon>
        <taxon>Bacilli</taxon>
        <taxon>Lactobacillales</taxon>
        <taxon>Enterococcaceae</taxon>
        <taxon>Vagococcus</taxon>
    </lineage>
</organism>
<evidence type="ECO:0000313" key="9">
    <source>
        <dbReference type="EMBL" id="RSU09591.1"/>
    </source>
</evidence>
<feature type="domain" description="PTS EIIB type-2" evidence="7">
    <location>
        <begin position="315"/>
        <end position="404"/>
    </location>
</feature>
<dbReference type="InterPro" id="IPR003501">
    <property type="entry name" value="PTS_EIIB_2/3"/>
</dbReference>
<sequence>MGENYNLTSNERRNQILKRLIDGERISYQMLSEEFFVSRSSIANDIIYIKKLFAKEGLSLKFDNSGTYFDGSEVDIQRVLKRAVLSNVDQLQLVADLINVDLFQEIYESFILAIEKKKIDMPESYIQSIAVSILLIIERSKGGNAIVFDEHSKGSHDFLEFDQYPLVYELLKELEKKQIYQFSPEEVQYLTSLIIGSGFKFFVKEKNIPFSFRGKTRHLIQKISEGLQTDLTQDKRLEEDLIIHLYQLLLRVEAKSTVVNPLIDDIKQNYPTVYGVVWFSLNDFSKSYHVTFSEDEIGFVVIHIQAAIERISKLKKILFVCPNGIGTSSFVSAKITKILPDIDSVETISVNALNHMDLSEVDFIISTIDISVEGIKVVKISPLVTVNDMKNIMNHYIDLIVENDEKMMQGISISSKTAETIAKNILFGCFKEKNETLEYLIDKQPFENDELKQAFKQSVYDRETIQSTYLDNGFAIPHGNPTLVEKTNISVLILDKPIPWGNQKVDVVVLLMIREEDMKEVEEIMKLVMAGIKNKEWFITKMLEVKE</sequence>
<dbReference type="Gene3D" id="1.10.1790.10">
    <property type="entry name" value="PRD domain"/>
    <property type="match status" value="1"/>
</dbReference>
<dbReference type="GeneID" id="95581606"/>
<evidence type="ECO:0000256" key="2">
    <source>
        <dbReference type="ARBA" id="ARBA00022737"/>
    </source>
</evidence>
<dbReference type="InterPro" id="IPR036388">
    <property type="entry name" value="WH-like_DNA-bd_sf"/>
</dbReference>
<keyword evidence="1" id="KW-0808">Transferase</keyword>
<dbReference type="InterPro" id="IPR013011">
    <property type="entry name" value="PTS_EIIB_2"/>
</dbReference>
<dbReference type="EMBL" id="NGKB01000023">
    <property type="protein sequence ID" value="RSU09591.1"/>
    <property type="molecule type" value="Genomic_DNA"/>
</dbReference>
<dbReference type="InterPro" id="IPR036390">
    <property type="entry name" value="WH_DNA-bd_sf"/>
</dbReference>
<dbReference type="SUPFAM" id="SSF63520">
    <property type="entry name" value="PTS-regulatory domain, PRD"/>
    <property type="match status" value="1"/>
</dbReference>
<dbReference type="SUPFAM" id="SSF55804">
    <property type="entry name" value="Phoshotransferase/anion transport protein"/>
    <property type="match status" value="1"/>
</dbReference>
<evidence type="ECO:0000259" key="6">
    <source>
        <dbReference type="PROSITE" id="PS51094"/>
    </source>
</evidence>
<evidence type="ECO:0000313" key="10">
    <source>
        <dbReference type="Proteomes" id="UP000288028"/>
    </source>
</evidence>